<dbReference type="EMBL" id="KZ821484">
    <property type="protein sequence ID" value="PYH30044.1"/>
    <property type="molecule type" value="Genomic_DNA"/>
</dbReference>
<evidence type="ECO:0000256" key="5">
    <source>
        <dbReference type="SAM" id="MobiDB-lite"/>
    </source>
</evidence>
<evidence type="ECO:0000313" key="6">
    <source>
        <dbReference type="EMBL" id="PYH30044.1"/>
    </source>
</evidence>
<dbReference type="CDD" id="cd00067">
    <property type="entry name" value="GAL4"/>
    <property type="match status" value="1"/>
</dbReference>
<keyword evidence="3" id="KW-0804">Transcription</keyword>
<reference evidence="6" key="1">
    <citation type="submission" date="2016-12" db="EMBL/GenBank/DDBJ databases">
        <title>The genomes of Aspergillus section Nigri reveals drivers in fungal speciation.</title>
        <authorList>
            <consortium name="DOE Joint Genome Institute"/>
            <person name="Vesth T.C."/>
            <person name="Nybo J."/>
            <person name="Theobald S."/>
            <person name="Brandl J."/>
            <person name="Frisvad J.C."/>
            <person name="Nielsen K.F."/>
            <person name="Lyhne E.K."/>
            <person name="Kogle M.E."/>
            <person name="Kuo A."/>
            <person name="Riley R."/>
            <person name="Clum A."/>
            <person name="Nolan M."/>
            <person name="Lipzen A."/>
            <person name="Salamov A."/>
            <person name="Henrissat B."/>
            <person name="Wiebenga A."/>
            <person name="De Vries R.P."/>
            <person name="Grigoriev I.V."/>
            <person name="Mortensen U.H."/>
            <person name="Andersen M.R."/>
            <person name="Baker S.E."/>
        </authorList>
    </citation>
    <scope>NUCLEOTIDE SEQUENCE [LARGE SCALE GENOMIC DNA]</scope>
    <source>
        <strain evidence="6">CBS 115656</strain>
    </source>
</reference>
<dbReference type="RefSeq" id="XP_025475522.1">
    <property type="nucleotide sequence ID" value="XM_025625547.1"/>
</dbReference>
<dbReference type="GO" id="GO:0003677">
    <property type="term" value="F:DNA binding"/>
    <property type="evidence" value="ECO:0007669"/>
    <property type="project" value="UniProtKB-KW"/>
</dbReference>
<sequence length="248" mass="27336">MTLEQVKPGLPFTLNNKKTSRLGCIESKRRRIKCHEQRPVCSQCTISERTSSSTGETTESTSTVADANPPGEPAANMLHTDRLYQFMHSTIHLSSMLGLHILCKTLISRDGDFNGFLDSFVPCLRLHQDVRVIIGRSWSMLLQTSNLGQTLDSAERQLQSDGSLGPGCTHLLAPIQQSNLGPSITETYRQTIEALHVPSEYIDLLALRSPDALTVMADYGSVIDYLGPAWSEWLEFPSHVLSAGSHGK</sequence>
<gene>
    <name evidence="6" type="ORF">BO87DRAFT_400722</name>
</gene>
<dbReference type="InterPro" id="IPR001138">
    <property type="entry name" value="Zn2Cys6_DnaBD"/>
</dbReference>
<protein>
    <recommendedName>
        <fullName evidence="8">Zn(2)-C6 fungal-type domain-containing protein</fullName>
    </recommendedName>
</protein>
<dbReference type="Proteomes" id="UP000247647">
    <property type="component" value="Unassembled WGS sequence"/>
</dbReference>
<dbReference type="AlphaFoldDB" id="A0A318Y815"/>
<organism evidence="6 7">
    <name type="scientific">Aspergillus neoniger (strain CBS 115656)</name>
    <dbReference type="NCBI Taxonomy" id="1448310"/>
    <lineage>
        <taxon>Eukaryota</taxon>
        <taxon>Fungi</taxon>
        <taxon>Dikarya</taxon>
        <taxon>Ascomycota</taxon>
        <taxon>Pezizomycotina</taxon>
        <taxon>Eurotiomycetes</taxon>
        <taxon>Eurotiomycetidae</taxon>
        <taxon>Eurotiales</taxon>
        <taxon>Aspergillaceae</taxon>
        <taxon>Aspergillus</taxon>
        <taxon>Aspergillus subgen. Circumdati</taxon>
    </lineage>
</organism>
<dbReference type="GO" id="GO:0001228">
    <property type="term" value="F:DNA-binding transcription activator activity, RNA polymerase II-specific"/>
    <property type="evidence" value="ECO:0007669"/>
    <property type="project" value="TreeGrafter"/>
</dbReference>
<proteinExistence type="predicted"/>
<keyword evidence="4" id="KW-0539">Nucleus</keyword>
<evidence type="ECO:0000256" key="1">
    <source>
        <dbReference type="ARBA" id="ARBA00023015"/>
    </source>
</evidence>
<name>A0A318Y815_ASPNB</name>
<keyword evidence="1" id="KW-0805">Transcription regulation</keyword>
<evidence type="ECO:0000256" key="4">
    <source>
        <dbReference type="ARBA" id="ARBA00023242"/>
    </source>
</evidence>
<feature type="compositionally biased region" description="Low complexity" evidence="5">
    <location>
        <begin position="47"/>
        <end position="63"/>
    </location>
</feature>
<dbReference type="GeneID" id="37128003"/>
<dbReference type="PANTHER" id="PTHR47784">
    <property type="entry name" value="STEROL UPTAKE CONTROL PROTEIN 2"/>
    <property type="match status" value="1"/>
</dbReference>
<evidence type="ECO:0000313" key="7">
    <source>
        <dbReference type="Proteomes" id="UP000247647"/>
    </source>
</evidence>
<dbReference type="PANTHER" id="PTHR47784:SF4">
    <property type="entry name" value="ZN(II)2CYS6 TRANSCRIPTION FACTOR (EUROFUNG)"/>
    <property type="match status" value="1"/>
</dbReference>
<evidence type="ECO:0008006" key="8">
    <source>
        <dbReference type="Google" id="ProtNLM"/>
    </source>
</evidence>
<dbReference type="InterPro" id="IPR053157">
    <property type="entry name" value="Sterol_Uptake_Regulator"/>
</dbReference>
<accession>A0A318Y815</accession>
<evidence type="ECO:0000256" key="2">
    <source>
        <dbReference type="ARBA" id="ARBA00023125"/>
    </source>
</evidence>
<dbReference type="OrthoDB" id="5295362at2759"/>
<dbReference type="InterPro" id="IPR036864">
    <property type="entry name" value="Zn2-C6_fun-type_DNA-bd_sf"/>
</dbReference>
<evidence type="ECO:0000256" key="3">
    <source>
        <dbReference type="ARBA" id="ARBA00023163"/>
    </source>
</evidence>
<dbReference type="SUPFAM" id="SSF57701">
    <property type="entry name" value="Zn2/Cys6 DNA-binding domain"/>
    <property type="match status" value="1"/>
</dbReference>
<keyword evidence="2" id="KW-0238">DNA-binding</keyword>
<feature type="region of interest" description="Disordered" evidence="5">
    <location>
        <begin position="47"/>
        <end position="76"/>
    </location>
</feature>
<keyword evidence="7" id="KW-1185">Reference proteome</keyword>
<dbReference type="GO" id="GO:0008270">
    <property type="term" value="F:zinc ion binding"/>
    <property type="evidence" value="ECO:0007669"/>
    <property type="project" value="InterPro"/>
</dbReference>